<dbReference type="Gene3D" id="1.10.3210.10">
    <property type="entry name" value="Hypothetical protein af1432"/>
    <property type="match status" value="1"/>
</dbReference>
<dbReference type="SMART" id="SM00471">
    <property type="entry name" value="HDc"/>
    <property type="match status" value="1"/>
</dbReference>
<dbReference type="SUPFAM" id="SSF109604">
    <property type="entry name" value="HD-domain/PDEase-like"/>
    <property type="match status" value="1"/>
</dbReference>
<dbReference type="Proteomes" id="UP000364291">
    <property type="component" value="Unassembled WGS sequence"/>
</dbReference>
<name>A0A5E5P3P0_9BURK</name>
<evidence type="ECO:0000259" key="2">
    <source>
        <dbReference type="PROSITE" id="PS51832"/>
    </source>
</evidence>
<sequence>MPDPAPSRDIRAATLSFAPGALRHAGTPEVCRDTAHTSEASGSTDSVDRRAGFSHRYGLADARLMRSLPPATWTLFRLAEHKRGGTATHMWRVGTLAWRFAQALGMPAIEAQALGWAAALHDTGKLCISNAILEKPGRLTPDEMDVMRMHPQVGADMLNAIGGAACELAAIVACTHHERYDGGGYPYGLSGNRIPLAGRIVALVDVFDALASHRPYRAALSPAQIVGAMLAERGRHFDPWLLDRFLERSLGPALEISSGAR</sequence>
<dbReference type="RefSeq" id="WP_094069150.1">
    <property type="nucleotide sequence ID" value="NZ_CABPSX010000003.1"/>
</dbReference>
<organism evidence="3 4">
    <name type="scientific">Pandoraea apista</name>
    <dbReference type="NCBI Taxonomy" id="93218"/>
    <lineage>
        <taxon>Bacteria</taxon>
        <taxon>Pseudomonadati</taxon>
        <taxon>Pseudomonadota</taxon>
        <taxon>Betaproteobacteria</taxon>
        <taxon>Burkholderiales</taxon>
        <taxon>Burkholderiaceae</taxon>
        <taxon>Pandoraea</taxon>
    </lineage>
</organism>
<dbReference type="PANTHER" id="PTHR45228:SF1">
    <property type="entry name" value="CYCLIC DI-GMP PHOSPHODIESTERASE TM_0186"/>
    <property type="match status" value="1"/>
</dbReference>
<evidence type="ECO:0000313" key="4">
    <source>
        <dbReference type="Proteomes" id="UP000364291"/>
    </source>
</evidence>
<dbReference type="AlphaFoldDB" id="A0A5E5P3P0"/>
<dbReference type="GO" id="GO:0008081">
    <property type="term" value="F:phosphoric diester hydrolase activity"/>
    <property type="evidence" value="ECO:0007669"/>
    <property type="project" value="UniProtKB-ARBA"/>
</dbReference>
<dbReference type="InterPro" id="IPR037522">
    <property type="entry name" value="HD_GYP_dom"/>
</dbReference>
<dbReference type="OrthoDB" id="9774747at2"/>
<dbReference type="InterPro" id="IPR003607">
    <property type="entry name" value="HD/PDEase_dom"/>
</dbReference>
<evidence type="ECO:0000313" key="3">
    <source>
        <dbReference type="EMBL" id="VVG71057.1"/>
    </source>
</evidence>
<proteinExistence type="predicted"/>
<feature type="region of interest" description="Disordered" evidence="1">
    <location>
        <begin position="26"/>
        <end position="48"/>
    </location>
</feature>
<feature type="domain" description="HD-GYP" evidence="2">
    <location>
        <begin position="64"/>
        <end position="261"/>
    </location>
</feature>
<protein>
    <submittedName>
        <fullName evidence="3">Response regulator receiver</fullName>
    </submittedName>
</protein>
<dbReference type="PROSITE" id="PS51832">
    <property type="entry name" value="HD_GYP"/>
    <property type="match status" value="1"/>
</dbReference>
<gene>
    <name evidence="3" type="ORF">PAP18089_02029</name>
</gene>
<accession>A0A5E5P3P0</accession>
<dbReference type="EMBL" id="CABPSX010000003">
    <property type="protein sequence ID" value="VVG71057.1"/>
    <property type="molecule type" value="Genomic_DNA"/>
</dbReference>
<dbReference type="Pfam" id="PF13487">
    <property type="entry name" value="HD_5"/>
    <property type="match status" value="1"/>
</dbReference>
<dbReference type="CDD" id="cd00077">
    <property type="entry name" value="HDc"/>
    <property type="match status" value="1"/>
</dbReference>
<dbReference type="InterPro" id="IPR052020">
    <property type="entry name" value="Cyclic_di-GMP/3'3'-cGAMP_PDE"/>
</dbReference>
<reference evidence="3 4" key="1">
    <citation type="submission" date="2019-08" db="EMBL/GenBank/DDBJ databases">
        <authorList>
            <person name="Peeters C."/>
        </authorList>
    </citation>
    <scope>NUCLEOTIDE SEQUENCE [LARGE SCALE GENOMIC DNA]</scope>
    <source>
        <strain evidence="3 4">LMG 18089</strain>
    </source>
</reference>
<evidence type="ECO:0000256" key="1">
    <source>
        <dbReference type="SAM" id="MobiDB-lite"/>
    </source>
</evidence>
<dbReference type="PANTHER" id="PTHR45228">
    <property type="entry name" value="CYCLIC DI-GMP PHOSPHODIESTERASE TM_0186-RELATED"/>
    <property type="match status" value="1"/>
</dbReference>